<evidence type="ECO:0000313" key="4">
    <source>
        <dbReference type="EMBL" id="GAM78471.1"/>
    </source>
</evidence>
<dbReference type="GO" id="GO:0042597">
    <property type="term" value="C:periplasmic space"/>
    <property type="evidence" value="ECO:0007669"/>
    <property type="project" value="UniProtKB-SubCell"/>
</dbReference>
<accession>A0A0B8QIQ9</accession>
<protein>
    <submittedName>
        <fullName evidence="4">Lactose transport system</fullName>
    </submittedName>
</protein>
<dbReference type="EMBL" id="BBSC01000014">
    <property type="protein sequence ID" value="GAM78471.1"/>
    <property type="molecule type" value="Genomic_DNA"/>
</dbReference>
<dbReference type="PROSITE" id="PS51257">
    <property type="entry name" value="PROKAR_LIPOPROTEIN"/>
    <property type="match status" value="1"/>
</dbReference>
<dbReference type="PANTHER" id="PTHR43649">
    <property type="entry name" value="ARABINOSE-BINDING PROTEIN-RELATED"/>
    <property type="match status" value="1"/>
</dbReference>
<feature type="signal peptide" evidence="3">
    <location>
        <begin position="1"/>
        <end position="25"/>
    </location>
</feature>
<comment type="similarity">
    <text evidence="2">Belongs to the bacterial solute-binding protein 1 family.</text>
</comment>
<organism evidence="4 5">
    <name type="scientific">Vibrio ishigakensis</name>
    <dbReference type="NCBI Taxonomy" id="1481914"/>
    <lineage>
        <taxon>Bacteria</taxon>
        <taxon>Pseudomonadati</taxon>
        <taxon>Pseudomonadota</taxon>
        <taxon>Gammaproteobacteria</taxon>
        <taxon>Vibrionales</taxon>
        <taxon>Vibrionaceae</taxon>
        <taxon>Vibrio</taxon>
    </lineage>
</organism>
<dbReference type="Proteomes" id="UP000031666">
    <property type="component" value="Unassembled WGS sequence"/>
</dbReference>
<dbReference type="STRING" id="1481914.JCM19241_3809"/>
<comment type="subcellular location">
    <subcellularLocation>
        <location evidence="1">Periplasm</location>
    </subcellularLocation>
</comment>
<feature type="chain" id="PRO_5002122987" evidence="3">
    <location>
        <begin position="26"/>
        <end position="420"/>
    </location>
</feature>
<reference evidence="4 5" key="2">
    <citation type="submission" date="2015-01" db="EMBL/GenBank/DDBJ databases">
        <authorList>
            <consortium name="NBRP consortium"/>
            <person name="Sawabe T."/>
            <person name="Meirelles P."/>
            <person name="Feng G."/>
            <person name="Sayaka M."/>
            <person name="Hattori M."/>
            <person name="Ohkuma M."/>
        </authorList>
    </citation>
    <scope>NUCLEOTIDE SEQUENCE [LARGE SCALE GENOMIC DNA]</scope>
    <source>
        <strain evidence="5">JCM 19241</strain>
    </source>
</reference>
<dbReference type="PANTHER" id="PTHR43649:SF32">
    <property type="entry name" value="SUGAR BINDING SECRETED PROTEIN"/>
    <property type="match status" value="1"/>
</dbReference>
<name>A0A0B8QIQ9_9VIBR</name>
<reference evidence="4 5" key="1">
    <citation type="submission" date="2015-01" db="EMBL/GenBank/DDBJ databases">
        <title>Vibrio sp. C94 JCM 19241 whole genome shotgun sequence.</title>
        <authorList>
            <person name="Sawabe T."/>
            <person name="Meirelles P."/>
            <person name="Feng G."/>
            <person name="Sayaka M."/>
            <person name="Hattori M."/>
            <person name="Ohkuma M."/>
        </authorList>
    </citation>
    <scope>NUCLEOTIDE SEQUENCE [LARGE SCALE GENOMIC DNA]</scope>
    <source>
        <strain evidence="5">JCM 19241</strain>
    </source>
</reference>
<evidence type="ECO:0000256" key="1">
    <source>
        <dbReference type="ARBA" id="ARBA00004418"/>
    </source>
</evidence>
<dbReference type="AlphaFoldDB" id="A0A0B8QIQ9"/>
<comment type="caution">
    <text evidence="4">The sequence shown here is derived from an EMBL/GenBank/DDBJ whole genome shotgun (WGS) entry which is preliminary data.</text>
</comment>
<sequence>MKKQMVRGMVAAAVSAACLGNVAFAGELKVWAWDPHFNVAIMEKAASEFEANNEGVDIKVIDYAKADIEQKLHTMLASRVTSELPDIVLIEDYNAQKYLQSYPGSFEKLTGKVDHSQFAPYKVNLMTMGSDVYGVPFDSGVTGLYYRTDILEKAGFKAEDLQNITWDRFIEIGKVVKEKTGISFAVYDPSDMGLVRVMLQSAGSWYFNEDGSLNIEGNKALEKALSTYAELFTSGITRPNSGWSEWVGAINSGRAATITTGVWITGSVKAANDQQGKWAVAPTPRLDIEGSKNASNLGGSSWYVLSSSKNKDEAIKFLKDTYTNNPTFYDEILVERGAVGSYAASKNSKGYQQPQEYFGGQEVFAEFSEWMQEIPSVNYGMYTYEVDAALAAQLPAIMQGAPVSALLTNVEQELKYSIAY</sequence>
<keyword evidence="3" id="KW-0732">Signal</keyword>
<evidence type="ECO:0000313" key="5">
    <source>
        <dbReference type="Proteomes" id="UP000031666"/>
    </source>
</evidence>
<proteinExistence type="inferred from homology"/>
<dbReference type="SUPFAM" id="SSF53850">
    <property type="entry name" value="Periplasmic binding protein-like II"/>
    <property type="match status" value="1"/>
</dbReference>
<dbReference type="Pfam" id="PF13416">
    <property type="entry name" value="SBP_bac_8"/>
    <property type="match status" value="1"/>
</dbReference>
<dbReference type="InterPro" id="IPR006059">
    <property type="entry name" value="SBP"/>
</dbReference>
<dbReference type="InterPro" id="IPR050490">
    <property type="entry name" value="Bact_solute-bd_prot1"/>
</dbReference>
<evidence type="ECO:0000256" key="3">
    <source>
        <dbReference type="SAM" id="SignalP"/>
    </source>
</evidence>
<gene>
    <name evidence="4" type="ORF">JCM19241_3809</name>
</gene>
<evidence type="ECO:0000256" key="2">
    <source>
        <dbReference type="ARBA" id="ARBA00008520"/>
    </source>
</evidence>
<dbReference type="Gene3D" id="3.40.190.10">
    <property type="entry name" value="Periplasmic binding protein-like II"/>
    <property type="match status" value="1"/>
</dbReference>